<protein>
    <submittedName>
        <fullName evidence="2">Uncharacterized protein</fullName>
    </submittedName>
</protein>
<dbReference type="EMBL" id="BKCJ011347674">
    <property type="protein sequence ID" value="GFD23817.1"/>
    <property type="molecule type" value="Genomic_DNA"/>
</dbReference>
<accession>A0A699UMT3</accession>
<evidence type="ECO:0000256" key="1">
    <source>
        <dbReference type="SAM" id="MobiDB-lite"/>
    </source>
</evidence>
<sequence length="115" mass="12741">MPARDTYSAEAVTILNTRHTPIQKQPDALLCLVDMDLFNLIRAPNPTKVKTGTRPHASHEVPLSTVTTSRVIEMEDPTTATDSFGVPSPIERSPLDFANRIPSQQSTRGNRMEDQ</sequence>
<feature type="non-terminal residue" evidence="2">
    <location>
        <position position="115"/>
    </location>
</feature>
<feature type="region of interest" description="Disordered" evidence="1">
    <location>
        <begin position="76"/>
        <end position="115"/>
    </location>
</feature>
<organism evidence="2">
    <name type="scientific">Tanacetum cinerariifolium</name>
    <name type="common">Dalmatian daisy</name>
    <name type="synonym">Chrysanthemum cinerariifolium</name>
    <dbReference type="NCBI Taxonomy" id="118510"/>
    <lineage>
        <taxon>Eukaryota</taxon>
        <taxon>Viridiplantae</taxon>
        <taxon>Streptophyta</taxon>
        <taxon>Embryophyta</taxon>
        <taxon>Tracheophyta</taxon>
        <taxon>Spermatophyta</taxon>
        <taxon>Magnoliopsida</taxon>
        <taxon>eudicotyledons</taxon>
        <taxon>Gunneridae</taxon>
        <taxon>Pentapetalae</taxon>
        <taxon>asterids</taxon>
        <taxon>campanulids</taxon>
        <taxon>Asterales</taxon>
        <taxon>Asteraceae</taxon>
        <taxon>Asteroideae</taxon>
        <taxon>Anthemideae</taxon>
        <taxon>Anthemidinae</taxon>
        <taxon>Tanacetum</taxon>
    </lineage>
</organism>
<name>A0A699UMT3_TANCI</name>
<reference evidence="2" key="1">
    <citation type="journal article" date="2019" name="Sci. Rep.">
        <title>Draft genome of Tanacetum cinerariifolium, the natural source of mosquito coil.</title>
        <authorList>
            <person name="Yamashiro T."/>
            <person name="Shiraishi A."/>
            <person name="Satake H."/>
            <person name="Nakayama K."/>
        </authorList>
    </citation>
    <scope>NUCLEOTIDE SEQUENCE</scope>
</reference>
<gene>
    <name evidence="2" type="ORF">Tci_895786</name>
</gene>
<proteinExistence type="predicted"/>
<evidence type="ECO:0000313" key="2">
    <source>
        <dbReference type="EMBL" id="GFD23817.1"/>
    </source>
</evidence>
<comment type="caution">
    <text evidence="2">The sequence shown here is derived from an EMBL/GenBank/DDBJ whole genome shotgun (WGS) entry which is preliminary data.</text>
</comment>
<dbReference type="AlphaFoldDB" id="A0A699UMT3"/>